<dbReference type="Proteomes" id="UP000238356">
    <property type="component" value="Unassembled WGS sequence"/>
</dbReference>
<proteinExistence type="predicted"/>
<reference evidence="2 3" key="1">
    <citation type="submission" date="2018-02" db="EMBL/GenBank/DDBJ databases">
        <title>8 Nocardia nova and 1 Nocardia cyriacigeorgica strain used for evolution to TMP-SMX.</title>
        <authorList>
            <person name="Mehta H."/>
            <person name="Weng J."/>
            <person name="Shamoo Y."/>
        </authorList>
    </citation>
    <scope>NUCLEOTIDE SEQUENCE [LARGE SCALE GENOMIC DNA]</scope>
    <source>
        <strain evidence="2 3">BAA2227</strain>
    </source>
</reference>
<comment type="caution">
    <text evidence="2">The sequence shown here is derived from an EMBL/GenBank/DDBJ whole genome shotgun (WGS) entry which is preliminary data.</text>
</comment>
<evidence type="ECO:0000256" key="1">
    <source>
        <dbReference type="SAM" id="MobiDB-lite"/>
    </source>
</evidence>
<dbReference type="AlphaFoldDB" id="A0A2S5ZVE1"/>
<evidence type="ECO:0000313" key="2">
    <source>
        <dbReference type="EMBL" id="PPJ19897.1"/>
    </source>
</evidence>
<accession>A0A2S5ZVE1</accession>
<evidence type="ECO:0000313" key="3">
    <source>
        <dbReference type="Proteomes" id="UP000238356"/>
    </source>
</evidence>
<protein>
    <submittedName>
        <fullName evidence="2">Uncharacterized protein</fullName>
    </submittedName>
</protein>
<gene>
    <name evidence="2" type="ORF">C5F51_34525</name>
</gene>
<feature type="region of interest" description="Disordered" evidence="1">
    <location>
        <begin position="33"/>
        <end position="67"/>
    </location>
</feature>
<keyword evidence="3" id="KW-1185">Reference proteome</keyword>
<organism evidence="2 3">
    <name type="scientific">Nocardia nova</name>
    <dbReference type="NCBI Taxonomy" id="37330"/>
    <lineage>
        <taxon>Bacteria</taxon>
        <taxon>Bacillati</taxon>
        <taxon>Actinomycetota</taxon>
        <taxon>Actinomycetes</taxon>
        <taxon>Mycobacteriales</taxon>
        <taxon>Nocardiaceae</taxon>
        <taxon>Nocardia</taxon>
    </lineage>
</organism>
<sequence length="67" mass="7206">MALFVRGMGLGSVMMPTISAAYTELGRDAVTRAAPTLSDSPRNARPSGERWARKCSSANQLIRKPKA</sequence>
<dbReference type="EMBL" id="PSZD01000039">
    <property type="protein sequence ID" value="PPJ19897.1"/>
    <property type="molecule type" value="Genomic_DNA"/>
</dbReference>
<name>A0A2S5ZVE1_9NOCA</name>